<dbReference type="Gene3D" id="3.40.50.880">
    <property type="match status" value="1"/>
</dbReference>
<evidence type="ECO:0000256" key="13">
    <source>
        <dbReference type="PIRSR" id="PIRSR038927-3"/>
    </source>
</evidence>
<dbReference type="PANTHER" id="PTHR42821:SF1">
    <property type="entry name" value="CATALASE-B"/>
    <property type="match status" value="1"/>
</dbReference>
<dbReference type="PROSITE" id="PS00438">
    <property type="entry name" value="CATALASE_2"/>
    <property type="match status" value="1"/>
</dbReference>
<feature type="binding site" evidence="13">
    <location>
        <position position="114"/>
    </location>
    <ligand>
        <name>heme</name>
        <dbReference type="ChEBI" id="CHEBI:30413"/>
    </ligand>
</feature>
<dbReference type="GO" id="GO:0046872">
    <property type="term" value="F:metal ion binding"/>
    <property type="evidence" value="ECO:0007669"/>
    <property type="project" value="UniProtKB-KW"/>
</dbReference>
<sequence>MATDPKTYETITGPGGELHQQTAANGPHLTTNQGIVVADNQNSLKAGARGPTLLEDFILREKIFHFDHERIPERIVHARGTAAHGYFEPYPAAATYSKAGLFQTPGEQTPVFVRFSTVAGGAGSADTPRDVRGFAVKFYTGEGVWDLVGNNIPVFFIQDAIKFPDLVHAVKMEADKGYPQAASAHDTFWDWIGLMPEATHMVMWQMSDRTIPRSFVTMEGFGIHTFRLIDADGKNTYVKFHWKPKQGLQSQIWDEAVKTAGADPDFQRRDLFERLDRGDYPEWELGIQAFDEETANGLDFDVLDSTKIIPEEIVPVTPIGKMVLDRYPDNFFAETEQVAFCPGNIVPGIDFTNDPLLQGRLFSYLDTQKSRLGTTNFHQLPINAPKSPVNNFQRDGMMQMNVPKGRANYEPNSLNEAGEDAGPRECPVKGYSTYAAQDIGAEQGDKLRVRPESFADHYSQARLFFRSLDKAEQAHLASALVFELSKVGLEHVRKRVLSNLVNVDPALAGRVAEGLNMDVPAASATAVPVKDLDPSPAVRIIGGPLEKVTLEGRSVGILIADGSDGELIDRLTSEIGDAGGKPILIAPKVGGAKLKDGSLLKADAQLAGFPSVFVDSIALALSAEGTAALLKEAAAVQFVMDAFGHLKTIGATDAAKPLLDKAGVEKDAGVTGLDDGFLAVAGSKRHFDREPGVRMLA</sequence>
<gene>
    <name evidence="16" type="ORF">FOY91_19870</name>
</gene>
<feature type="binding site" description="axial binding residue" evidence="12">
    <location>
        <position position="364"/>
    </location>
    <ligand>
        <name>heme</name>
        <dbReference type="ChEBI" id="CHEBI:30413"/>
    </ligand>
    <ligandPart>
        <name>Fe</name>
        <dbReference type="ChEBI" id="CHEBI:18248"/>
    </ligandPart>
</feature>
<dbReference type="GO" id="GO:0042744">
    <property type="term" value="P:hydrogen peroxide catabolic process"/>
    <property type="evidence" value="ECO:0007669"/>
    <property type="project" value="UniProtKB-UniRule"/>
</dbReference>
<dbReference type="InterPro" id="IPR011614">
    <property type="entry name" value="Catalase_core"/>
</dbReference>
<evidence type="ECO:0000313" key="17">
    <source>
        <dbReference type="Proteomes" id="UP000318681"/>
    </source>
</evidence>
<comment type="function">
    <text evidence="10">Decomposes hydrogen peroxide into water and oxygen; serves to protect cells from the toxic effects of hydrogen peroxide.</text>
</comment>
<dbReference type="PANTHER" id="PTHR42821">
    <property type="entry name" value="CATALASE"/>
    <property type="match status" value="1"/>
</dbReference>
<evidence type="ECO:0000256" key="4">
    <source>
        <dbReference type="ARBA" id="ARBA00022559"/>
    </source>
</evidence>
<dbReference type="GO" id="GO:0020037">
    <property type="term" value="F:heme binding"/>
    <property type="evidence" value="ECO:0007669"/>
    <property type="project" value="UniProtKB-UniRule"/>
</dbReference>
<dbReference type="InterPro" id="IPR024708">
    <property type="entry name" value="Catalase_AS"/>
</dbReference>
<dbReference type="RefSeq" id="WP_145155602.1">
    <property type="nucleotide sequence ID" value="NZ_VNIM01000142.1"/>
</dbReference>
<comment type="catalytic activity">
    <reaction evidence="10 14">
        <text>2 H2O2 = O2 + 2 H2O</text>
        <dbReference type="Rhea" id="RHEA:20309"/>
        <dbReference type="ChEBI" id="CHEBI:15377"/>
        <dbReference type="ChEBI" id="CHEBI:15379"/>
        <dbReference type="ChEBI" id="CHEBI:16240"/>
        <dbReference type="EC" id="1.11.1.6"/>
    </reaction>
</comment>
<dbReference type="InterPro" id="IPR029062">
    <property type="entry name" value="Class_I_gatase-like"/>
</dbReference>
<dbReference type="InterPro" id="IPR043156">
    <property type="entry name" value="Catalase_clade2_helical"/>
</dbReference>
<feature type="binding site" evidence="13">
    <location>
        <position position="163"/>
    </location>
    <ligand>
        <name>heme</name>
        <dbReference type="ChEBI" id="CHEBI:30413"/>
    </ligand>
</feature>
<evidence type="ECO:0000256" key="1">
    <source>
        <dbReference type="ARBA" id="ARBA00001971"/>
    </source>
</evidence>
<feature type="active site" evidence="11">
    <location>
        <position position="150"/>
    </location>
</feature>
<dbReference type="Gene3D" id="2.40.180.10">
    <property type="entry name" value="Catalase core domain"/>
    <property type="match status" value="1"/>
</dbReference>
<evidence type="ECO:0000259" key="15">
    <source>
        <dbReference type="SMART" id="SM01060"/>
    </source>
</evidence>
<dbReference type="PRINTS" id="PR00067">
    <property type="entry name" value="CATALASE"/>
</dbReference>
<dbReference type="InterPro" id="IPR020835">
    <property type="entry name" value="Catalase_sf"/>
</dbReference>
<keyword evidence="8 10" id="KW-0408">Iron</keyword>
<dbReference type="PROSITE" id="PS51402">
    <property type="entry name" value="CATALASE_3"/>
    <property type="match status" value="1"/>
</dbReference>
<feature type="active site" evidence="11">
    <location>
        <position position="77"/>
    </location>
</feature>
<evidence type="ECO:0000313" key="16">
    <source>
        <dbReference type="EMBL" id="TVV70118.1"/>
    </source>
</evidence>
<evidence type="ECO:0000256" key="2">
    <source>
        <dbReference type="ARBA" id="ARBA00010660"/>
    </source>
</evidence>
<dbReference type="InterPro" id="IPR002226">
    <property type="entry name" value="Catalase_haem_BS"/>
</dbReference>
<keyword evidence="9 10" id="KW-0376">Hydrogen peroxide</keyword>
<accession>A0A558QSJ7</accession>
<evidence type="ECO:0000256" key="8">
    <source>
        <dbReference type="ARBA" id="ARBA00023004"/>
    </source>
</evidence>
<dbReference type="Gene3D" id="1.20.1370.20">
    <property type="match status" value="1"/>
</dbReference>
<evidence type="ECO:0000256" key="14">
    <source>
        <dbReference type="RuleBase" id="RU000498"/>
    </source>
</evidence>
<comment type="caution">
    <text evidence="16">The sequence shown here is derived from an EMBL/GenBank/DDBJ whole genome shotgun (WGS) entry which is preliminary data.</text>
</comment>
<keyword evidence="17" id="KW-1185">Reference proteome</keyword>
<dbReference type="PIRSF" id="PIRSF038927">
    <property type="entry name" value="Catalase_clade2"/>
    <property type="match status" value="1"/>
</dbReference>
<evidence type="ECO:0000256" key="10">
    <source>
        <dbReference type="PIRNR" id="PIRNR038927"/>
    </source>
</evidence>
<dbReference type="InterPro" id="IPR041399">
    <property type="entry name" value="Catalase_large_C"/>
</dbReference>
<comment type="cofactor">
    <cofactor evidence="1 10 12">
        <name>heme</name>
        <dbReference type="ChEBI" id="CHEBI:30413"/>
    </cofactor>
</comment>
<dbReference type="SUPFAM" id="SSF56634">
    <property type="entry name" value="Heme-dependent catalase-like"/>
    <property type="match status" value="1"/>
</dbReference>
<dbReference type="Pfam" id="PF06628">
    <property type="entry name" value="Catalase-rel"/>
    <property type="match status" value="1"/>
</dbReference>
<dbReference type="CDD" id="cd03132">
    <property type="entry name" value="GATase1_catalase"/>
    <property type="match status" value="1"/>
</dbReference>
<name>A0A558QSJ7_9SPHN</name>
<feature type="binding site" evidence="13">
    <location>
        <position position="360"/>
    </location>
    <ligand>
        <name>heme</name>
        <dbReference type="ChEBI" id="CHEBI:30413"/>
    </ligand>
</feature>
<organism evidence="16 17">
    <name type="scientific">Alterirhizorhabdus solaris</name>
    <dbReference type="NCBI Taxonomy" id="2529389"/>
    <lineage>
        <taxon>Bacteria</taxon>
        <taxon>Pseudomonadati</taxon>
        <taxon>Pseudomonadota</taxon>
        <taxon>Alphaproteobacteria</taxon>
        <taxon>Sphingomonadales</taxon>
        <taxon>Rhizorhabdaceae</taxon>
        <taxon>Alterirhizorhabdus</taxon>
    </lineage>
</organism>
<evidence type="ECO:0000256" key="12">
    <source>
        <dbReference type="PIRSR" id="PIRSR038927-2"/>
    </source>
</evidence>
<dbReference type="OrthoDB" id="9761719at2"/>
<feature type="domain" description="Catalase core" evidence="15">
    <location>
        <begin position="30"/>
        <end position="418"/>
    </location>
</feature>
<reference evidence="16 17" key="1">
    <citation type="submission" date="2019-07" db="EMBL/GenBank/DDBJ databases">
        <title>Sphingomonas solaris sp. nov., isolated from a solar panel from Boston, Massachusetts.</title>
        <authorList>
            <person name="Tanner K."/>
            <person name="Pascual J."/>
            <person name="Mancuso C."/>
            <person name="Pereto J."/>
            <person name="Khalil A."/>
            <person name="Vilanova C."/>
        </authorList>
    </citation>
    <scope>NUCLEOTIDE SEQUENCE [LARGE SCALE GENOMIC DNA]</scope>
    <source>
        <strain evidence="16 17">R4DWN</strain>
    </source>
</reference>
<evidence type="ECO:0000256" key="3">
    <source>
        <dbReference type="ARBA" id="ARBA00012314"/>
    </source>
</evidence>
<dbReference type="FunFam" id="2.40.180.10:FF:000003">
    <property type="entry name" value="Catalase"/>
    <property type="match status" value="1"/>
</dbReference>
<keyword evidence="5 10" id="KW-0349">Heme</keyword>
<proteinExistence type="inferred from homology"/>
<dbReference type="GO" id="GO:0004096">
    <property type="term" value="F:catalase activity"/>
    <property type="evidence" value="ECO:0007669"/>
    <property type="project" value="UniProtKB-UniRule"/>
</dbReference>
<evidence type="ECO:0000256" key="6">
    <source>
        <dbReference type="ARBA" id="ARBA00022723"/>
    </source>
</evidence>
<dbReference type="EMBL" id="VNIM01000142">
    <property type="protein sequence ID" value="TVV70118.1"/>
    <property type="molecule type" value="Genomic_DNA"/>
</dbReference>
<comment type="similarity">
    <text evidence="2">Belongs to the catalase family. HPII subfamily.</text>
</comment>
<dbReference type="Proteomes" id="UP000318681">
    <property type="component" value="Unassembled WGS sequence"/>
</dbReference>
<dbReference type="GO" id="GO:0005829">
    <property type="term" value="C:cytosol"/>
    <property type="evidence" value="ECO:0007669"/>
    <property type="project" value="TreeGrafter"/>
</dbReference>
<dbReference type="SUPFAM" id="SSF52317">
    <property type="entry name" value="Class I glutamine amidotransferase-like"/>
    <property type="match status" value="1"/>
</dbReference>
<keyword evidence="7 10" id="KW-0560">Oxidoreductase</keyword>
<dbReference type="Pfam" id="PF00199">
    <property type="entry name" value="Catalase"/>
    <property type="match status" value="1"/>
</dbReference>
<protein>
    <recommendedName>
        <fullName evidence="3 10">Catalase</fullName>
        <ecNumber evidence="3 10">1.11.1.6</ecNumber>
    </recommendedName>
</protein>
<dbReference type="AlphaFoldDB" id="A0A558QSJ7"/>
<dbReference type="GO" id="GO:0006979">
    <property type="term" value="P:response to oxidative stress"/>
    <property type="evidence" value="ECO:0007669"/>
    <property type="project" value="InterPro"/>
</dbReference>
<feature type="binding site" evidence="13">
    <location>
        <position position="74"/>
    </location>
    <ligand>
        <name>heme</name>
        <dbReference type="ChEBI" id="CHEBI:30413"/>
    </ligand>
</feature>
<dbReference type="InterPro" id="IPR018028">
    <property type="entry name" value="Catalase"/>
</dbReference>
<evidence type="ECO:0000256" key="5">
    <source>
        <dbReference type="ARBA" id="ARBA00022617"/>
    </source>
</evidence>
<dbReference type="InterPro" id="IPR010582">
    <property type="entry name" value="Catalase_immune_responsive"/>
</dbReference>
<dbReference type="InterPro" id="IPR024712">
    <property type="entry name" value="Catalase_clade2"/>
</dbReference>
<dbReference type="PROSITE" id="PS00437">
    <property type="entry name" value="CATALASE_1"/>
    <property type="match status" value="1"/>
</dbReference>
<keyword evidence="4 10" id="KW-0575">Peroxidase</keyword>
<keyword evidence="6 10" id="KW-0479">Metal-binding</keyword>
<dbReference type="EC" id="1.11.1.6" evidence="3 10"/>
<evidence type="ECO:0000256" key="9">
    <source>
        <dbReference type="ARBA" id="ARBA00023324"/>
    </source>
</evidence>
<dbReference type="SMART" id="SM01060">
    <property type="entry name" value="Catalase"/>
    <property type="match status" value="1"/>
</dbReference>
<evidence type="ECO:0000256" key="11">
    <source>
        <dbReference type="PIRSR" id="PIRSR038927-1"/>
    </source>
</evidence>
<dbReference type="Pfam" id="PF18011">
    <property type="entry name" value="Catalase_C"/>
    <property type="match status" value="1"/>
</dbReference>
<feature type="binding site" evidence="13">
    <location>
        <position position="371"/>
    </location>
    <ligand>
        <name>heme</name>
        <dbReference type="ChEBI" id="CHEBI:30413"/>
    </ligand>
</feature>
<evidence type="ECO:0000256" key="7">
    <source>
        <dbReference type="ARBA" id="ARBA00023002"/>
    </source>
</evidence>